<evidence type="ECO:0000256" key="1">
    <source>
        <dbReference type="SAM" id="Phobius"/>
    </source>
</evidence>
<dbReference type="AlphaFoldDB" id="A0A3B0P600"/>
<dbReference type="EMBL" id="LS991949">
    <property type="protein sequence ID" value="SYV90375.1"/>
    <property type="molecule type" value="Genomic_DNA"/>
</dbReference>
<proteinExistence type="predicted"/>
<keyword evidence="1" id="KW-0472">Membrane</keyword>
<reference evidence="3" key="1">
    <citation type="submission" date="2018-06" db="EMBL/GenBank/DDBJ databases">
        <authorList>
            <consortium name="Pathogen Informatics"/>
        </authorList>
    </citation>
    <scope>NUCLEOTIDE SEQUENCE [LARGE SCALE GENOMIC DNA]</scope>
    <source>
        <strain evidence="3">NCTC10135</strain>
    </source>
</reference>
<name>A0A3B0P600_9BACT</name>
<protein>
    <submittedName>
        <fullName evidence="2">Uncharacterized protein</fullName>
    </submittedName>
</protein>
<evidence type="ECO:0000313" key="3">
    <source>
        <dbReference type="Proteomes" id="UP000259864"/>
    </source>
</evidence>
<evidence type="ECO:0000313" key="2">
    <source>
        <dbReference type="EMBL" id="SYV90375.1"/>
    </source>
</evidence>
<feature type="transmembrane region" description="Helical" evidence="1">
    <location>
        <begin position="101"/>
        <end position="125"/>
    </location>
</feature>
<accession>A0A3B0P600</accession>
<organism evidence="2 3">
    <name type="scientific">Metamycoplasma alkalescens</name>
    <dbReference type="NCBI Taxonomy" id="45363"/>
    <lineage>
        <taxon>Bacteria</taxon>
        <taxon>Bacillati</taxon>
        <taxon>Mycoplasmatota</taxon>
        <taxon>Mycoplasmoidales</taxon>
        <taxon>Metamycoplasmataceae</taxon>
        <taxon>Metamycoplasma</taxon>
    </lineage>
</organism>
<keyword evidence="1" id="KW-0812">Transmembrane</keyword>
<sequence>MYRLLSNDSTYFETHNALIDAEDELEIMRMLQLTLNSFKELEFIERKNSYPRNEFSYAHEINKQPSIFYNFKNEDLKKEPYLESKKYKLLNKKQLKKQKKFTINFLIIFVFILFIAIILSTIFLIKIRN</sequence>
<dbReference type="KEGG" id="mala:NCTC10135_00899"/>
<dbReference type="Proteomes" id="UP000259864">
    <property type="component" value="Chromosome 1"/>
</dbReference>
<keyword evidence="1" id="KW-1133">Transmembrane helix</keyword>
<gene>
    <name evidence="2" type="ORF">NCTC10135_00899</name>
</gene>